<dbReference type="KEGG" id="phu:Phum_PHUM498170"/>
<organism>
    <name type="scientific">Pediculus humanus subsp. corporis</name>
    <name type="common">Body louse</name>
    <dbReference type="NCBI Taxonomy" id="121224"/>
    <lineage>
        <taxon>Eukaryota</taxon>
        <taxon>Metazoa</taxon>
        <taxon>Ecdysozoa</taxon>
        <taxon>Arthropoda</taxon>
        <taxon>Hexapoda</taxon>
        <taxon>Insecta</taxon>
        <taxon>Pterygota</taxon>
        <taxon>Neoptera</taxon>
        <taxon>Paraneoptera</taxon>
        <taxon>Psocodea</taxon>
        <taxon>Troctomorpha</taxon>
        <taxon>Phthiraptera</taxon>
        <taxon>Anoplura</taxon>
        <taxon>Pediculidae</taxon>
        <taxon>Pediculus</taxon>
    </lineage>
</organism>
<feature type="region of interest" description="Disordered" evidence="1">
    <location>
        <begin position="105"/>
        <end position="393"/>
    </location>
</feature>
<feature type="compositionally biased region" description="Polar residues" evidence="1">
    <location>
        <begin position="1140"/>
        <end position="1160"/>
    </location>
</feature>
<reference evidence="3" key="2">
    <citation type="submission" date="2007-04" db="EMBL/GenBank/DDBJ databases">
        <title>The genome of the human body louse.</title>
        <authorList>
            <consortium name="The Human Body Louse Genome Consortium"/>
            <person name="Kirkness E."/>
            <person name="Walenz B."/>
            <person name="Hass B."/>
            <person name="Bruggner R."/>
            <person name="Strausberg R."/>
        </authorList>
    </citation>
    <scope>NUCLEOTIDE SEQUENCE</scope>
    <source>
        <strain evidence="3">USDA</strain>
    </source>
</reference>
<feature type="compositionally biased region" description="Basic and acidic residues" evidence="1">
    <location>
        <begin position="203"/>
        <end position="218"/>
    </location>
</feature>
<dbReference type="eggNOG" id="KOG1862">
    <property type="taxonomic scope" value="Eukaryota"/>
</dbReference>
<sequence length="1350" mass="153032">MTDSLKFGPEWLRNLSSEGNTGGAPKYQLAEHRYGREEMLALFDRNVRAPDPLVKLQGLYVEKTQTPMALLTMTEEETRQWHKGINSDVVLRLNGKTLAGPPGGVLRGRGGLIDRGRGRLRGSGGFHYSRGLSCEEQSDNVKDGPPERPFSRSLRSYDRSQGSERSWGERNGGDPGDWNGSTSPRKEFVSMKDFTGSGRNSWRKSDKWGRSNSWRDESDSGEGGSLSKSASRTSSWGRGWADEGLRGRSHDEDSLSSKRSNFVDEVPEWAMENPSESGGSFDASGAFHGGNYSDEEEENFGSRSIRHRLSDDGNVQHKTKSPPRSKKNEDCGDDPNVGLVKDRKLLRSQTAQGNLTESPKPSSSSSLHSISKSQSSSNLKSDSSENSITISSKRTEAQNFDRIIRVQHQNFVDKLDTNKEPSESGDVKNSRKKDDKVVLEPNGGGVMKETLVKSEKSVHLNSGGPDVKEKTTDFNVNDNINNLSIDAVNVENTKWYYRDPQGNVQGPFKPSEMLGWFMNGYFQLSLLVRREQDEVYVKLGDLMVRYGTIPFLPGVNIPVIKAPVAVLSRPDVFKEKYHQYQLWHEQFLLSQQLALNKLSQSEVWNALNSVQQRNLLMQKLAMAQQSSLSMDQLAQMEKNSFSQLLNQMQQNKMPMPEVRDNKNIDPLRQLIQNMNVMQAPQQPPVVNPMNPMGMVLNHNINAQPHMNPVLANKGMNPAAPYVCAEESETEDPIQKIFRQLGKLNVANSPAPAPSDSLWGAPGRAQHWPQTNQPANAGGLPMWEMKTEQQILAEQHLRLEEERRQEELRKRKEEEEEAVRKQKELEEKKRKEEEKKEEMKKLEKKKLEEEKIREKEKEEKKKAEELKRKQQQEEAALKKKQEAAKKLQEAQKKMQEAQKKKEEKERKKEEEREKKRLLEEGKKKAQETEKKKKEEEQQRLKKKQQQQQQQQHEEEETAKKQEQVKKQTETHKKVQQDQQQIESFKKPLPWCQPAVTNPSTSLSDIQKMQEKEKKQQMLREQQIAIQKAQEKEMQQQMQKEAENQGNSLNLKWAEQMPKVNPSVKSLAEIQAEEQLQLAKQLEKERLERAQQQKEAALTANTSIWGSASQSLNWTSSPAPWVGVTNSQNNNAASGFWEEVAPNNSKNKTKVPSSPQKQKTQPASSQKTGGGGGGGNNSGNAQKGSKPKSSNKKEEAAVMKLFERVDDEFTTWCSASLQSIQSDIDIPTFVSFLRDIESPYEVTDYVKCYVGEGKEAQEFAKQFLERRSRWMSSKRGGNGGDENRNGKFQGLNTGSQCQVNNSGQEFQEVKSKGKKSKKGKMLKVDNRILGFSVTAAPDRINVGDRDYVNHNL</sequence>
<dbReference type="InParanoid" id="E0VXC4"/>
<dbReference type="PROSITE" id="PS50829">
    <property type="entry name" value="GYF"/>
    <property type="match status" value="1"/>
</dbReference>
<dbReference type="InterPro" id="IPR035445">
    <property type="entry name" value="GYF-like_dom_sf"/>
</dbReference>
<name>E0VXC4_PEDHC</name>
<dbReference type="GeneID" id="8236219"/>
<dbReference type="HOGENOM" id="CLU_007300_0_0_1"/>
<reference evidence="3" key="1">
    <citation type="submission" date="2007-04" db="EMBL/GenBank/DDBJ databases">
        <title>Annotation of Pediculus humanus corporis strain USDA.</title>
        <authorList>
            <person name="Kirkness E."/>
            <person name="Hannick L."/>
            <person name="Hass B."/>
            <person name="Bruggner R."/>
            <person name="Lawson D."/>
            <person name="Bidwell S."/>
            <person name="Joardar V."/>
            <person name="Caler E."/>
            <person name="Walenz B."/>
            <person name="Inman J."/>
            <person name="Schobel S."/>
            <person name="Galinsky K."/>
            <person name="Amedeo P."/>
            <person name="Strausberg R."/>
        </authorList>
    </citation>
    <scope>NUCLEOTIDE SEQUENCE</scope>
    <source>
        <strain evidence="3">USDA</strain>
    </source>
</reference>
<reference evidence="4" key="3">
    <citation type="submission" date="2021-02" db="UniProtKB">
        <authorList>
            <consortium name="EnsemblMetazoa"/>
        </authorList>
    </citation>
    <scope>IDENTIFICATION</scope>
    <source>
        <strain evidence="4">USDA</strain>
    </source>
</reference>
<feature type="compositionally biased region" description="Basic and acidic residues" evidence="1">
    <location>
        <begin position="956"/>
        <end position="974"/>
    </location>
</feature>
<feature type="region of interest" description="Disordered" evidence="1">
    <location>
        <begin position="747"/>
        <end position="779"/>
    </location>
</feature>
<dbReference type="PANTHER" id="PTHR14445:SF36">
    <property type="entry name" value="FI03272P-RELATED"/>
    <property type="match status" value="1"/>
</dbReference>
<evidence type="ECO:0000313" key="4">
    <source>
        <dbReference type="EnsemblMetazoa" id="PHUM498170-PA"/>
    </source>
</evidence>
<protein>
    <recommendedName>
        <fullName evidence="2">GYF domain-containing protein</fullName>
    </recommendedName>
</protein>
<evidence type="ECO:0000256" key="1">
    <source>
        <dbReference type="SAM" id="MobiDB-lite"/>
    </source>
</evidence>
<feature type="compositionally biased region" description="Basic and acidic residues" evidence="1">
    <location>
        <begin position="240"/>
        <end position="256"/>
    </location>
</feature>
<evidence type="ECO:0000313" key="5">
    <source>
        <dbReference type="Proteomes" id="UP000009046"/>
    </source>
</evidence>
<dbReference type="EMBL" id="AAZO01006038">
    <property type="status" value="NOT_ANNOTATED_CDS"/>
    <property type="molecule type" value="Genomic_DNA"/>
</dbReference>
<dbReference type="CTD" id="8236219"/>
<dbReference type="STRING" id="121224.E0VXC4"/>
<evidence type="ECO:0000313" key="3">
    <source>
        <dbReference type="EMBL" id="EEB18030.1"/>
    </source>
</evidence>
<feature type="region of interest" description="Disordered" evidence="1">
    <location>
        <begin position="1269"/>
        <end position="1316"/>
    </location>
</feature>
<dbReference type="SUPFAM" id="SSF55277">
    <property type="entry name" value="GYF domain"/>
    <property type="match status" value="1"/>
</dbReference>
<proteinExistence type="predicted"/>
<dbReference type="OrthoDB" id="48509at2759"/>
<dbReference type="Gene3D" id="3.30.1490.40">
    <property type="match status" value="1"/>
</dbReference>
<feature type="compositionally biased region" description="Basic and acidic residues" evidence="1">
    <location>
        <begin position="139"/>
        <end position="172"/>
    </location>
</feature>
<dbReference type="CDD" id="cd00072">
    <property type="entry name" value="GYF"/>
    <property type="match status" value="1"/>
</dbReference>
<dbReference type="VEuPathDB" id="VectorBase:PHUM498170"/>
<dbReference type="EnsemblMetazoa" id="PHUM498170-RA">
    <property type="protein sequence ID" value="PHUM498170-PA"/>
    <property type="gene ID" value="PHUM498170"/>
</dbReference>
<evidence type="ECO:0000259" key="2">
    <source>
        <dbReference type="PROSITE" id="PS50829"/>
    </source>
</evidence>
<dbReference type="RefSeq" id="XP_002430768.1">
    <property type="nucleotide sequence ID" value="XM_002430723.1"/>
</dbReference>
<dbReference type="OMA" id="IAPWSLQ"/>
<dbReference type="SMART" id="SM00444">
    <property type="entry name" value="GYF"/>
    <property type="match status" value="1"/>
</dbReference>
<dbReference type="InterPro" id="IPR051640">
    <property type="entry name" value="GRB10-interact_GYF"/>
</dbReference>
<keyword evidence="5" id="KW-1185">Reference proteome</keyword>
<dbReference type="Proteomes" id="UP000009046">
    <property type="component" value="Unassembled WGS sequence"/>
</dbReference>
<dbReference type="EMBL" id="DS235830">
    <property type="protein sequence ID" value="EEB18030.1"/>
    <property type="molecule type" value="Genomic_DNA"/>
</dbReference>
<dbReference type="GO" id="GO:0005829">
    <property type="term" value="C:cytosol"/>
    <property type="evidence" value="ECO:0007669"/>
    <property type="project" value="TreeGrafter"/>
</dbReference>
<feature type="region of interest" description="Disordered" evidence="1">
    <location>
        <begin position="412"/>
        <end position="446"/>
    </location>
</feature>
<feature type="compositionally biased region" description="Low complexity" evidence="1">
    <location>
        <begin position="357"/>
        <end position="392"/>
    </location>
</feature>
<feature type="compositionally biased region" description="Polar residues" evidence="1">
    <location>
        <begin position="993"/>
        <end position="1003"/>
    </location>
</feature>
<dbReference type="FunCoup" id="E0VXC4">
    <property type="interactions" value="791"/>
</dbReference>
<accession>E0VXC4</accession>
<dbReference type="Pfam" id="PF02213">
    <property type="entry name" value="GYF"/>
    <property type="match status" value="1"/>
</dbReference>
<feature type="compositionally biased region" description="Polar residues" evidence="1">
    <location>
        <begin position="347"/>
        <end position="356"/>
    </location>
</feature>
<dbReference type="InterPro" id="IPR003169">
    <property type="entry name" value="GYF"/>
</dbReference>
<feature type="domain" description="GYF" evidence="2">
    <location>
        <begin position="492"/>
        <end position="540"/>
    </location>
</feature>
<dbReference type="PANTHER" id="PTHR14445">
    <property type="entry name" value="GRB10 INTERACTING GYF PROTEIN"/>
    <property type="match status" value="1"/>
</dbReference>
<feature type="compositionally biased region" description="Basic and acidic residues" evidence="1">
    <location>
        <begin position="806"/>
        <end position="938"/>
    </location>
</feature>
<feature type="region of interest" description="Disordered" evidence="1">
    <location>
        <begin position="1140"/>
        <end position="1193"/>
    </location>
</feature>
<gene>
    <name evidence="4" type="primary">8236219</name>
    <name evidence="3" type="ORF">Phum_PHUM498170</name>
</gene>
<feature type="region of interest" description="Disordered" evidence="1">
    <location>
        <begin position="806"/>
        <end position="1018"/>
    </location>
</feature>
<feature type="compositionally biased region" description="Basic and acidic residues" evidence="1">
    <location>
        <begin position="412"/>
        <end position="438"/>
    </location>
</feature>
<feature type="compositionally biased region" description="Gly residues" evidence="1">
    <location>
        <begin position="1166"/>
        <end position="1175"/>
    </location>
</feature>
<feature type="compositionally biased region" description="Polar residues" evidence="1">
    <location>
        <begin position="226"/>
        <end position="236"/>
    </location>
</feature>
<feature type="compositionally biased region" description="Polar residues" evidence="1">
    <location>
        <begin position="1288"/>
        <end position="1303"/>
    </location>
</feature>
<feature type="compositionally biased region" description="Basic and acidic residues" evidence="1">
    <location>
        <begin position="1006"/>
        <end position="1016"/>
    </location>
</feature>